<dbReference type="EMBL" id="MU806620">
    <property type="protein sequence ID" value="KAJ3833870.1"/>
    <property type="molecule type" value="Genomic_DNA"/>
</dbReference>
<gene>
    <name evidence="1" type="ORF">F5878DRAFT_665272</name>
</gene>
<evidence type="ECO:0000313" key="2">
    <source>
        <dbReference type="Proteomes" id="UP001163846"/>
    </source>
</evidence>
<proteinExistence type="predicted"/>
<accession>A0AA38P069</accession>
<organism evidence="1 2">
    <name type="scientific">Lentinula raphanica</name>
    <dbReference type="NCBI Taxonomy" id="153919"/>
    <lineage>
        <taxon>Eukaryota</taxon>
        <taxon>Fungi</taxon>
        <taxon>Dikarya</taxon>
        <taxon>Basidiomycota</taxon>
        <taxon>Agaricomycotina</taxon>
        <taxon>Agaricomycetes</taxon>
        <taxon>Agaricomycetidae</taxon>
        <taxon>Agaricales</taxon>
        <taxon>Marasmiineae</taxon>
        <taxon>Omphalotaceae</taxon>
        <taxon>Lentinula</taxon>
    </lineage>
</organism>
<keyword evidence="2" id="KW-1185">Reference proteome</keyword>
<dbReference type="Proteomes" id="UP001163846">
    <property type="component" value="Unassembled WGS sequence"/>
</dbReference>
<name>A0AA38P069_9AGAR</name>
<evidence type="ECO:0000313" key="1">
    <source>
        <dbReference type="EMBL" id="KAJ3833870.1"/>
    </source>
</evidence>
<reference evidence="1" key="1">
    <citation type="submission" date="2022-08" db="EMBL/GenBank/DDBJ databases">
        <authorList>
            <consortium name="DOE Joint Genome Institute"/>
            <person name="Min B."/>
            <person name="Riley R."/>
            <person name="Sierra-Patev S."/>
            <person name="Naranjo-Ortiz M."/>
            <person name="Looney B."/>
            <person name="Konkel Z."/>
            <person name="Slot J.C."/>
            <person name="Sakamoto Y."/>
            <person name="Steenwyk J.L."/>
            <person name="Rokas A."/>
            <person name="Carro J."/>
            <person name="Camarero S."/>
            <person name="Ferreira P."/>
            <person name="Molpeceres G."/>
            <person name="Ruiz-Duenas F.J."/>
            <person name="Serrano A."/>
            <person name="Henrissat B."/>
            <person name="Drula E."/>
            <person name="Hughes K.W."/>
            <person name="Mata J.L."/>
            <person name="Ishikawa N.K."/>
            <person name="Vargas-Isla R."/>
            <person name="Ushijima S."/>
            <person name="Smith C.A."/>
            <person name="Ahrendt S."/>
            <person name="Andreopoulos W."/>
            <person name="He G."/>
            <person name="Labutti K."/>
            <person name="Lipzen A."/>
            <person name="Ng V."/>
            <person name="Sandor L."/>
            <person name="Barry K."/>
            <person name="Martinez A.T."/>
            <person name="Xiao Y."/>
            <person name="Gibbons J.G."/>
            <person name="Terashima K."/>
            <person name="Hibbett D.S."/>
            <person name="Grigoriev I.V."/>
        </authorList>
    </citation>
    <scope>NUCLEOTIDE SEQUENCE</scope>
    <source>
        <strain evidence="1">TFB9207</strain>
    </source>
</reference>
<evidence type="ECO:0008006" key="3">
    <source>
        <dbReference type="Google" id="ProtNLM"/>
    </source>
</evidence>
<comment type="caution">
    <text evidence="1">The sequence shown here is derived from an EMBL/GenBank/DDBJ whole genome shotgun (WGS) entry which is preliminary data.</text>
</comment>
<dbReference type="Gene3D" id="2.60.120.260">
    <property type="entry name" value="Galactose-binding domain-like"/>
    <property type="match status" value="1"/>
</dbReference>
<dbReference type="AlphaFoldDB" id="A0AA38P069"/>
<protein>
    <recommendedName>
        <fullName evidence="3">Lectin</fullName>
    </recommendedName>
</protein>
<sequence length="333" mass="36129">MIFNSKCKKASVIHDFLDFVDDVCPSVVLLGAFALFSGLSSNIDPVNAQNGVATLPNFDLMSMKWIWSAEGAVANSMRAFRRTLPEGRSRAVCVTFAIAADDAYTVWVNGVELGDNLRKGGDPAGSAFRELDIYSVSLSHTKNVIAVNASNYVDVSGVIFTGVVLYEDGSQVSFVSDNNWVTAGPVSPPDRFQEIDFDDSKWVAATIYGPVGIGPWGPVHLGPFTGKVCGQSDQPHGHGQGRPHHPDLKCAALLPLREGEISPYWDLRHQIDCEILRLEEALFLCQKEKRKLIDQLVIIIKEISSVGGTDICKVVTESGGQIGSSTQIPLPRL</sequence>